<dbReference type="SUPFAM" id="SSF55846">
    <property type="entry name" value="N-acetylmuramoyl-L-alanine amidase-like"/>
    <property type="match status" value="1"/>
</dbReference>
<comment type="caution">
    <text evidence="4">The sequence shown here is derived from an EMBL/GenBank/DDBJ whole genome shotgun (WGS) entry which is preliminary data.</text>
</comment>
<dbReference type="InterPro" id="IPR015510">
    <property type="entry name" value="PGRP"/>
</dbReference>
<dbReference type="GO" id="GO:0008745">
    <property type="term" value="F:N-acetylmuramoyl-L-alanine amidase activity"/>
    <property type="evidence" value="ECO:0007669"/>
    <property type="project" value="InterPro"/>
</dbReference>
<evidence type="ECO:0000256" key="1">
    <source>
        <dbReference type="ARBA" id="ARBA00007553"/>
    </source>
</evidence>
<dbReference type="PANTHER" id="PTHR11022:SF41">
    <property type="entry name" value="PEPTIDOGLYCAN-RECOGNITION PROTEIN LC-RELATED"/>
    <property type="match status" value="1"/>
</dbReference>
<dbReference type="CDD" id="cd06583">
    <property type="entry name" value="PGRP"/>
    <property type="match status" value="1"/>
</dbReference>
<dbReference type="InterPro" id="IPR036505">
    <property type="entry name" value="Amidase/PGRP_sf"/>
</dbReference>
<comment type="similarity">
    <text evidence="1">Belongs to the N-acetylmuramoyl-L-alanine amidase 2 family.</text>
</comment>
<dbReference type="EMBL" id="SMAA01000007">
    <property type="protein sequence ID" value="TCS79300.1"/>
    <property type="molecule type" value="Genomic_DNA"/>
</dbReference>
<name>A0A4R3K8P9_9FIRM</name>
<sequence length="198" mass="22231">MINRRKFLLYALGTMGSVLLSPKNTFMKIAQAASVGRPLLSPSVKETYLNFVMPLENRQQTDMIIIHHVGGTNRDVSAAEIHQWHLANGWAGIGYHYVIRKDGTIERGRPRDVIGAHCYGYNKTSIGINLVGNFEEAYPTEAQLASGEQLTAYLCQLYRLNATDNIIFGHRDLNDTLCPGENLYNQLEDFKQAVFAKL</sequence>
<dbReference type="GO" id="GO:0009253">
    <property type="term" value="P:peptidoglycan catabolic process"/>
    <property type="evidence" value="ECO:0007669"/>
    <property type="project" value="InterPro"/>
</dbReference>
<feature type="domain" description="Peptidoglycan recognition protein family" evidence="3">
    <location>
        <begin position="53"/>
        <end position="174"/>
    </location>
</feature>
<evidence type="ECO:0000313" key="4">
    <source>
        <dbReference type="EMBL" id="TCS79300.1"/>
    </source>
</evidence>
<protein>
    <submittedName>
        <fullName evidence="4">N-acetylmuramoyl-L-alanine amidase</fullName>
    </submittedName>
</protein>
<accession>A0A4R3K8P9</accession>
<dbReference type="Gene3D" id="3.40.80.10">
    <property type="entry name" value="Peptidoglycan recognition protein-like"/>
    <property type="match status" value="1"/>
</dbReference>
<evidence type="ECO:0000259" key="3">
    <source>
        <dbReference type="SMART" id="SM00701"/>
    </source>
</evidence>
<feature type="domain" description="N-acetylmuramoyl-L-alanine amidase" evidence="2">
    <location>
        <begin position="53"/>
        <end position="180"/>
    </location>
</feature>
<dbReference type="RefSeq" id="WP_231040091.1">
    <property type="nucleotide sequence ID" value="NZ_SMAA01000007.1"/>
</dbReference>
<dbReference type="InterPro" id="IPR006311">
    <property type="entry name" value="TAT_signal"/>
</dbReference>
<dbReference type="GO" id="GO:0008270">
    <property type="term" value="F:zinc ion binding"/>
    <property type="evidence" value="ECO:0007669"/>
    <property type="project" value="InterPro"/>
</dbReference>
<organism evidence="4 5">
    <name type="scientific">Pectinatus cerevisiiphilus</name>
    <dbReference type="NCBI Taxonomy" id="86956"/>
    <lineage>
        <taxon>Bacteria</taxon>
        <taxon>Bacillati</taxon>
        <taxon>Bacillota</taxon>
        <taxon>Negativicutes</taxon>
        <taxon>Selenomonadales</taxon>
        <taxon>Selenomonadaceae</taxon>
        <taxon>Pectinatus</taxon>
    </lineage>
</organism>
<proteinExistence type="inferred from homology"/>
<reference evidence="4 5" key="1">
    <citation type="submission" date="2019-03" db="EMBL/GenBank/DDBJ databases">
        <title>Genomic Encyclopedia of Type Strains, Phase IV (KMG-IV): sequencing the most valuable type-strain genomes for metagenomic binning, comparative biology and taxonomic classification.</title>
        <authorList>
            <person name="Goeker M."/>
        </authorList>
    </citation>
    <scope>NUCLEOTIDE SEQUENCE [LARGE SCALE GENOMIC DNA]</scope>
    <source>
        <strain evidence="4 5">DSM 20467</strain>
    </source>
</reference>
<dbReference type="AlphaFoldDB" id="A0A4R3K8P9"/>
<evidence type="ECO:0000259" key="2">
    <source>
        <dbReference type="SMART" id="SM00644"/>
    </source>
</evidence>
<dbReference type="PROSITE" id="PS51318">
    <property type="entry name" value="TAT"/>
    <property type="match status" value="1"/>
</dbReference>
<dbReference type="InterPro" id="IPR002502">
    <property type="entry name" value="Amidase_domain"/>
</dbReference>
<dbReference type="InterPro" id="IPR006619">
    <property type="entry name" value="PGRP_domain_met/bac"/>
</dbReference>
<dbReference type="PANTHER" id="PTHR11022">
    <property type="entry name" value="PEPTIDOGLYCAN RECOGNITION PROTEIN"/>
    <property type="match status" value="1"/>
</dbReference>
<dbReference type="Proteomes" id="UP000295188">
    <property type="component" value="Unassembled WGS sequence"/>
</dbReference>
<dbReference type="SMART" id="SM00701">
    <property type="entry name" value="PGRP"/>
    <property type="match status" value="1"/>
</dbReference>
<dbReference type="SMART" id="SM00644">
    <property type="entry name" value="Ami_2"/>
    <property type="match status" value="1"/>
</dbReference>
<gene>
    <name evidence="4" type="ORF">EDC37_10767</name>
</gene>
<dbReference type="Pfam" id="PF01510">
    <property type="entry name" value="Amidase_2"/>
    <property type="match status" value="1"/>
</dbReference>
<evidence type="ECO:0000313" key="5">
    <source>
        <dbReference type="Proteomes" id="UP000295188"/>
    </source>
</evidence>
<keyword evidence="5" id="KW-1185">Reference proteome</keyword>